<dbReference type="EMBL" id="BARS01005491">
    <property type="protein sequence ID" value="GAF74252.1"/>
    <property type="molecule type" value="Genomic_DNA"/>
</dbReference>
<sequence length="126" mass="15406">MKFYRYEDVNYFEGLVRIHKRVLHLVRETPKGYWISANPNYKENTYSKLYRYRKRWISKTSRKRYAYPTQEEAMVSFVARKRRQVGIYQERLEQAEKAWRQGRAKLENMDGQRSDTNGRAPALRLY</sequence>
<name>X0SEC7_9ZZZZ</name>
<evidence type="ECO:0000313" key="2">
    <source>
        <dbReference type="EMBL" id="GAF74252.1"/>
    </source>
</evidence>
<evidence type="ECO:0000256" key="1">
    <source>
        <dbReference type="SAM" id="MobiDB-lite"/>
    </source>
</evidence>
<feature type="compositionally biased region" description="Basic and acidic residues" evidence="1">
    <location>
        <begin position="103"/>
        <end position="113"/>
    </location>
</feature>
<comment type="caution">
    <text evidence="2">The sequence shown here is derived from an EMBL/GenBank/DDBJ whole genome shotgun (WGS) entry which is preliminary data.</text>
</comment>
<feature type="region of interest" description="Disordered" evidence="1">
    <location>
        <begin position="103"/>
        <end position="126"/>
    </location>
</feature>
<proteinExistence type="predicted"/>
<protein>
    <submittedName>
        <fullName evidence="2">Uncharacterized protein</fullName>
    </submittedName>
</protein>
<dbReference type="AlphaFoldDB" id="X0SEC7"/>
<accession>X0SEC7</accession>
<reference evidence="2" key="1">
    <citation type="journal article" date="2014" name="Front. Microbiol.">
        <title>High frequency of phylogenetically diverse reductive dehalogenase-homologous genes in deep subseafloor sedimentary metagenomes.</title>
        <authorList>
            <person name="Kawai M."/>
            <person name="Futagami T."/>
            <person name="Toyoda A."/>
            <person name="Takaki Y."/>
            <person name="Nishi S."/>
            <person name="Hori S."/>
            <person name="Arai W."/>
            <person name="Tsubouchi T."/>
            <person name="Morono Y."/>
            <person name="Uchiyama I."/>
            <person name="Ito T."/>
            <person name="Fujiyama A."/>
            <person name="Inagaki F."/>
            <person name="Takami H."/>
        </authorList>
    </citation>
    <scope>NUCLEOTIDE SEQUENCE</scope>
    <source>
        <strain evidence="2">Expedition CK06-06</strain>
    </source>
</reference>
<gene>
    <name evidence="2" type="ORF">S01H1_10777</name>
</gene>
<organism evidence="2">
    <name type="scientific">marine sediment metagenome</name>
    <dbReference type="NCBI Taxonomy" id="412755"/>
    <lineage>
        <taxon>unclassified sequences</taxon>
        <taxon>metagenomes</taxon>
        <taxon>ecological metagenomes</taxon>
    </lineage>
</organism>